<dbReference type="AlphaFoldDB" id="A0A0E0R365"/>
<dbReference type="eggNOG" id="ENOG502SYER">
    <property type="taxonomic scope" value="Eukaryota"/>
</dbReference>
<dbReference type="HOGENOM" id="CLU_919475_0_0_1"/>
<proteinExistence type="predicted"/>
<protein>
    <submittedName>
        <fullName evidence="1">Uncharacterized protein</fullName>
    </submittedName>
</protein>
<organism evidence="1 2">
    <name type="scientific">Oryza rufipogon</name>
    <name type="common">Brownbeard rice</name>
    <name type="synonym">Asian wild rice</name>
    <dbReference type="NCBI Taxonomy" id="4529"/>
    <lineage>
        <taxon>Eukaryota</taxon>
        <taxon>Viridiplantae</taxon>
        <taxon>Streptophyta</taxon>
        <taxon>Embryophyta</taxon>
        <taxon>Tracheophyta</taxon>
        <taxon>Spermatophyta</taxon>
        <taxon>Magnoliopsida</taxon>
        <taxon>Liliopsida</taxon>
        <taxon>Poales</taxon>
        <taxon>Poaceae</taxon>
        <taxon>BOP clade</taxon>
        <taxon>Oryzoideae</taxon>
        <taxon>Oryzeae</taxon>
        <taxon>Oryzinae</taxon>
        <taxon>Oryza</taxon>
    </lineage>
</organism>
<reference evidence="1" key="2">
    <citation type="submission" date="2015-06" db="UniProtKB">
        <authorList>
            <consortium name="EnsemblPlants"/>
        </authorList>
    </citation>
    <scope>IDENTIFICATION</scope>
</reference>
<accession>A0A0E0R365</accession>
<name>A0A0E0R365_ORYRU</name>
<dbReference type="STRING" id="4529.A0A0E0R365"/>
<reference evidence="2" key="1">
    <citation type="submission" date="2013-06" db="EMBL/GenBank/DDBJ databases">
        <authorList>
            <person name="Zhao Q."/>
        </authorList>
    </citation>
    <scope>NUCLEOTIDE SEQUENCE</scope>
    <source>
        <strain evidence="2">cv. W1943</strain>
    </source>
</reference>
<keyword evidence="2" id="KW-1185">Reference proteome</keyword>
<dbReference type="EnsemblPlants" id="ORUFI11G00460.1">
    <property type="protein sequence ID" value="ORUFI11G00460.1"/>
    <property type="gene ID" value="ORUFI11G00460"/>
</dbReference>
<evidence type="ECO:0000313" key="2">
    <source>
        <dbReference type="Proteomes" id="UP000008022"/>
    </source>
</evidence>
<dbReference type="Proteomes" id="UP000008022">
    <property type="component" value="Unassembled WGS sequence"/>
</dbReference>
<evidence type="ECO:0000313" key="1">
    <source>
        <dbReference type="EnsemblPlants" id="ORUFI11G00460.1"/>
    </source>
</evidence>
<dbReference type="Gramene" id="ORUFI11G00460.1">
    <property type="protein sequence ID" value="ORUFI11G00460.1"/>
    <property type="gene ID" value="ORUFI11G00460"/>
</dbReference>
<sequence>MKPPPPPRRWFSLVGELSLPNDGAASSATRGLVSGGAEQAVELGAAPSVSTQAPAASASVVRAGGGVVEDREERGGVVEEGEEQANQATTPTAQISFAACPRCGEKTCVPDRGQAAELGCGPRRHVDLNPSWSNEITRQPRDVIDKALVGSLVLSCLRCAVLFVLRDDVIEGCYVSCNHHHLQVRHDDIVEHVSSILKSNGIAHSGKSIDTGKFECYQHDGGMPIGKSDSQRVGYGETIEADKSSSDTGEILGKQPPKGLAIKEVRNMFFPYWKSVLSRRLQLKIVPSCQPSRKDLLSAEASRKGTKSIDHPCNTIKSMGDRGLMSSESRRMLYTVASMSRKCNIKI</sequence>